<sequence length="224" mass="24480">MSVILSPHHSATRESARFQFLLRGYAGSSEPIWEHDVGEAPLGEQRAVRLRDLDLPDPPERGGILEVHAIRLDEDPAGIGFNGMWIDARGPQGGGYIIPTVPIRGQRKKVRRDDMQVVPGVIASRDVESELLLLNVVEEPVEVTLIVSSQDGVTAESAPFVVEPWSAWHDDLSRVVPRARRLLADGDGVGSLIVRSSGRILPYFGFRQGDGPIVCLDHTAPVFA</sequence>
<dbReference type="EMBL" id="JAPDOD010000037">
    <property type="protein sequence ID" value="MDA0164753.1"/>
    <property type="molecule type" value="Genomic_DNA"/>
</dbReference>
<accession>A0A9X3N4Q2</accession>
<dbReference type="RefSeq" id="WP_270044003.1">
    <property type="nucleotide sequence ID" value="NZ_JAPDOD010000037.1"/>
</dbReference>
<dbReference type="AlphaFoldDB" id="A0A9X3N4Q2"/>
<evidence type="ECO:0000313" key="1">
    <source>
        <dbReference type="EMBL" id="MDA0164753.1"/>
    </source>
</evidence>
<reference evidence="1" key="1">
    <citation type="submission" date="2022-10" db="EMBL/GenBank/DDBJ databases">
        <title>The WGS of Solirubrobacter ginsenosidimutans DSM 21036.</title>
        <authorList>
            <person name="Jiang Z."/>
        </authorList>
    </citation>
    <scope>NUCLEOTIDE SEQUENCE</scope>
    <source>
        <strain evidence="1">DSM 21036</strain>
    </source>
</reference>
<organism evidence="1 2">
    <name type="scientific">Solirubrobacter ginsenosidimutans</name>
    <dbReference type="NCBI Taxonomy" id="490573"/>
    <lineage>
        <taxon>Bacteria</taxon>
        <taxon>Bacillati</taxon>
        <taxon>Actinomycetota</taxon>
        <taxon>Thermoleophilia</taxon>
        <taxon>Solirubrobacterales</taxon>
        <taxon>Solirubrobacteraceae</taxon>
        <taxon>Solirubrobacter</taxon>
    </lineage>
</organism>
<name>A0A9X3N4Q2_9ACTN</name>
<protein>
    <submittedName>
        <fullName evidence="1">Uncharacterized protein</fullName>
    </submittedName>
</protein>
<keyword evidence="2" id="KW-1185">Reference proteome</keyword>
<gene>
    <name evidence="1" type="ORF">OM076_31080</name>
</gene>
<evidence type="ECO:0000313" key="2">
    <source>
        <dbReference type="Proteomes" id="UP001149140"/>
    </source>
</evidence>
<proteinExistence type="predicted"/>
<comment type="caution">
    <text evidence="1">The sequence shown here is derived from an EMBL/GenBank/DDBJ whole genome shotgun (WGS) entry which is preliminary data.</text>
</comment>
<dbReference type="Proteomes" id="UP001149140">
    <property type="component" value="Unassembled WGS sequence"/>
</dbReference>